<evidence type="ECO:0000256" key="1">
    <source>
        <dbReference type="SAM" id="MobiDB-lite"/>
    </source>
</evidence>
<gene>
    <name evidence="2" type="ORF">E2C01_001338</name>
</gene>
<evidence type="ECO:0000313" key="2">
    <source>
        <dbReference type="EMBL" id="MPC08744.1"/>
    </source>
</evidence>
<keyword evidence="3" id="KW-1185">Reference proteome</keyword>
<dbReference type="AlphaFoldDB" id="A0A5B7CJ52"/>
<comment type="caution">
    <text evidence="2">The sequence shown here is derived from an EMBL/GenBank/DDBJ whole genome shotgun (WGS) entry which is preliminary data.</text>
</comment>
<accession>A0A5B7CJ52</accession>
<proteinExistence type="predicted"/>
<sequence length="119" mass="13639">MKRTPPKGKGHMREPRLCRTQEEPPHRVTEKDTKIHPSPRSRTTPLPRQYGGQPRLFTNYLETSHNRRVGVFLVFLNLKKVPAVSTHPHHRHLLLPVTATHPLPPSSLHAFHGQTHLPS</sequence>
<dbReference type="EMBL" id="VSRR010000042">
    <property type="protein sequence ID" value="MPC08744.1"/>
    <property type="molecule type" value="Genomic_DNA"/>
</dbReference>
<protein>
    <submittedName>
        <fullName evidence="2">Uncharacterized protein</fullName>
    </submittedName>
</protein>
<feature type="compositionally biased region" description="Low complexity" evidence="1">
    <location>
        <begin position="38"/>
        <end position="48"/>
    </location>
</feature>
<dbReference type="Proteomes" id="UP000324222">
    <property type="component" value="Unassembled WGS sequence"/>
</dbReference>
<organism evidence="2 3">
    <name type="scientific">Portunus trituberculatus</name>
    <name type="common">Swimming crab</name>
    <name type="synonym">Neptunus trituberculatus</name>
    <dbReference type="NCBI Taxonomy" id="210409"/>
    <lineage>
        <taxon>Eukaryota</taxon>
        <taxon>Metazoa</taxon>
        <taxon>Ecdysozoa</taxon>
        <taxon>Arthropoda</taxon>
        <taxon>Crustacea</taxon>
        <taxon>Multicrustacea</taxon>
        <taxon>Malacostraca</taxon>
        <taxon>Eumalacostraca</taxon>
        <taxon>Eucarida</taxon>
        <taxon>Decapoda</taxon>
        <taxon>Pleocyemata</taxon>
        <taxon>Brachyura</taxon>
        <taxon>Eubrachyura</taxon>
        <taxon>Portunoidea</taxon>
        <taxon>Portunidae</taxon>
        <taxon>Portuninae</taxon>
        <taxon>Portunus</taxon>
    </lineage>
</organism>
<evidence type="ECO:0000313" key="3">
    <source>
        <dbReference type="Proteomes" id="UP000324222"/>
    </source>
</evidence>
<name>A0A5B7CJ52_PORTR</name>
<reference evidence="2 3" key="1">
    <citation type="submission" date="2019-05" db="EMBL/GenBank/DDBJ databases">
        <title>Another draft genome of Portunus trituberculatus and its Hox gene families provides insights of decapod evolution.</title>
        <authorList>
            <person name="Jeong J.-H."/>
            <person name="Song I."/>
            <person name="Kim S."/>
            <person name="Choi T."/>
            <person name="Kim D."/>
            <person name="Ryu S."/>
            <person name="Kim W."/>
        </authorList>
    </citation>
    <scope>NUCLEOTIDE SEQUENCE [LARGE SCALE GENOMIC DNA]</scope>
    <source>
        <tissue evidence="2">Muscle</tissue>
    </source>
</reference>
<feature type="region of interest" description="Disordered" evidence="1">
    <location>
        <begin position="1"/>
        <end position="53"/>
    </location>
</feature>
<feature type="compositionally biased region" description="Basic residues" evidence="1">
    <location>
        <begin position="1"/>
        <end position="10"/>
    </location>
</feature>
<feature type="compositionally biased region" description="Basic and acidic residues" evidence="1">
    <location>
        <begin position="11"/>
        <end position="35"/>
    </location>
</feature>